<name>A0A1S3DHC6_DIACI</name>
<evidence type="ECO:0000256" key="4">
    <source>
        <dbReference type="SAM" id="MobiDB-lite"/>
    </source>
</evidence>
<dbReference type="GO" id="GO:0000977">
    <property type="term" value="F:RNA polymerase II transcription regulatory region sequence-specific DNA binding"/>
    <property type="evidence" value="ECO:0007669"/>
    <property type="project" value="TreeGrafter"/>
</dbReference>
<feature type="region of interest" description="Disordered" evidence="4">
    <location>
        <begin position="89"/>
        <end position="124"/>
    </location>
</feature>
<dbReference type="CDD" id="cd00086">
    <property type="entry name" value="homeodomain"/>
    <property type="match status" value="1"/>
</dbReference>
<evidence type="ECO:0000313" key="6">
    <source>
        <dbReference type="Proteomes" id="UP000079169"/>
    </source>
</evidence>
<keyword evidence="6" id="KW-1185">Reference proteome</keyword>
<dbReference type="SMART" id="SM00389">
    <property type="entry name" value="HOX"/>
    <property type="match status" value="1"/>
</dbReference>
<evidence type="ECO:0000256" key="3">
    <source>
        <dbReference type="RuleBase" id="RU000682"/>
    </source>
</evidence>
<proteinExistence type="predicted"/>
<dbReference type="GeneID" id="103518484"/>
<keyword evidence="2 3" id="KW-0539">Nucleus</keyword>
<dbReference type="PANTHER" id="PTHR24329">
    <property type="entry name" value="HOMEOBOX PROTEIN ARISTALESS"/>
    <property type="match status" value="1"/>
</dbReference>
<feature type="domain" description="Homeobox" evidence="5">
    <location>
        <begin position="119"/>
        <end position="167"/>
    </location>
</feature>
<comment type="subcellular location">
    <subcellularLocation>
        <location evidence="1 2 3">Nucleus</location>
    </subcellularLocation>
</comment>
<evidence type="ECO:0000256" key="1">
    <source>
        <dbReference type="ARBA" id="ARBA00004123"/>
    </source>
</evidence>
<dbReference type="STRING" id="121845.A0A1S3DHC6"/>
<accession>A0A1S3DHC6</accession>
<dbReference type="PaxDb" id="121845-A0A1S3DHC6"/>
<evidence type="ECO:0000259" key="5">
    <source>
        <dbReference type="PROSITE" id="PS50071"/>
    </source>
</evidence>
<dbReference type="InterPro" id="IPR001356">
    <property type="entry name" value="HD"/>
</dbReference>
<protein>
    <submittedName>
        <fullName evidence="7">Aristaless homeobox protein-like</fullName>
    </submittedName>
</protein>
<dbReference type="Pfam" id="PF00046">
    <property type="entry name" value="Homeodomain"/>
    <property type="match status" value="1"/>
</dbReference>
<dbReference type="KEGG" id="dci:103518484"/>
<feature type="non-terminal residue" evidence="7">
    <location>
        <position position="1"/>
    </location>
</feature>
<sequence>FILNSSFCEHPKLVYPCLISPSQTNYYYLLLFYSILVSDLHSDSHHTDSNRLDPISHNLNHLDNTDPNDLEINNDLEISNDLEINDDSASNASSYDYGNHGNKMADLGERGGGSANKPRKIRRSRTTFTTYQLHQLERAFDKTQYPDVFTREDLASRLDLSEARVQVNSDSQIPTLG</sequence>
<evidence type="ECO:0000313" key="7">
    <source>
        <dbReference type="RefSeq" id="XP_008481773.3"/>
    </source>
</evidence>
<dbReference type="InterPro" id="IPR009057">
    <property type="entry name" value="Homeodomain-like_sf"/>
</dbReference>
<dbReference type="Gene3D" id="1.10.10.60">
    <property type="entry name" value="Homeodomain-like"/>
    <property type="match status" value="1"/>
</dbReference>
<dbReference type="GO" id="GO:0005634">
    <property type="term" value="C:nucleus"/>
    <property type="evidence" value="ECO:0007669"/>
    <property type="project" value="UniProtKB-SubCell"/>
</dbReference>
<dbReference type="InterPro" id="IPR050649">
    <property type="entry name" value="Paired_Homeobox_TFs"/>
</dbReference>
<dbReference type="PROSITE" id="PS50071">
    <property type="entry name" value="HOMEOBOX_2"/>
    <property type="match status" value="1"/>
</dbReference>
<feature type="DNA-binding region" description="Homeobox" evidence="2">
    <location>
        <begin position="121"/>
        <end position="168"/>
    </location>
</feature>
<dbReference type="AlphaFoldDB" id="A0A1S3DHC6"/>
<reference evidence="7" key="1">
    <citation type="submission" date="2025-08" db="UniProtKB">
        <authorList>
            <consortium name="RefSeq"/>
        </authorList>
    </citation>
    <scope>IDENTIFICATION</scope>
</reference>
<dbReference type="SUPFAM" id="SSF46689">
    <property type="entry name" value="Homeodomain-like"/>
    <property type="match status" value="1"/>
</dbReference>
<gene>
    <name evidence="7" type="primary">LOC103518484</name>
</gene>
<keyword evidence="2 3" id="KW-0238">DNA-binding</keyword>
<dbReference type="GO" id="GO:0000981">
    <property type="term" value="F:DNA-binding transcription factor activity, RNA polymerase II-specific"/>
    <property type="evidence" value="ECO:0007669"/>
    <property type="project" value="TreeGrafter"/>
</dbReference>
<evidence type="ECO:0000256" key="2">
    <source>
        <dbReference type="PROSITE-ProRule" id="PRU00108"/>
    </source>
</evidence>
<organism evidence="6 7">
    <name type="scientific">Diaphorina citri</name>
    <name type="common">Asian citrus psyllid</name>
    <dbReference type="NCBI Taxonomy" id="121845"/>
    <lineage>
        <taxon>Eukaryota</taxon>
        <taxon>Metazoa</taxon>
        <taxon>Ecdysozoa</taxon>
        <taxon>Arthropoda</taxon>
        <taxon>Hexapoda</taxon>
        <taxon>Insecta</taxon>
        <taxon>Pterygota</taxon>
        <taxon>Neoptera</taxon>
        <taxon>Paraneoptera</taxon>
        <taxon>Hemiptera</taxon>
        <taxon>Sternorrhyncha</taxon>
        <taxon>Psylloidea</taxon>
        <taxon>Psyllidae</taxon>
        <taxon>Diaphorininae</taxon>
        <taxon>Diaphorina</taxon>
    </lineage>
</organism>
<dbReference type="RefSeq" id="XP_008481773.3">
    <property type="nucleotide sequence ID" value="XM_008483551.3"/>
</dbReference>
<dbReference type="PANTHER" id="PTHR24329:SF543">
    <property type="entry name" value="FI01017P-RELATED"/>
    <property type="match status" value="1"/>
</dbReference>
<dbReference type="Proteomes" id="UP000079169">
    <property type="component" value="Unplaced"/>
</dbReference>
<keyword evidence="2 3" id="KW-0371">Homeobox</keyword>